<feature type="chain" id="PRO_5042232185" evidence="1">
    <location>
        <begin position="21"/>
        <end position="60"/>
    </location>
</feature>
<dbReference type="Proteomes" id="UP001196413">
    <property type="component" value="Unassembled WGS sequence"/>
</dbReference>
<evidence type="ECO:0000256" key="1">
    <source>
        <dbReference type="SAM" id="SignalP"/>
    </source>
</evidence>
<name>A0AAD5MS26_PARTN</name>
<feature type="signal peptide" evidence="1">
    <location>
        <begin position="1"/>
        <end position="20"/>
    </location>
</feature>
<gene>
    <name evidence="2" type="ORF">KIN20_023660</name>
</gene>
<dbReference type="AlphaFoldDB" id="A0AAD5MS26"/>
<dbReference type="EMBL" id="JAHQIW010004795">
    <property type="protein sequence ID" value="KAJ1363735.1"/>
    <property type="molecule type" value="Genomic_DNA"/>
</dbReference>
<organism evidence="2 3">
    <name type="scientific">Parelaphostrongylus tenuis</name>
    <name type="common">Meningeal worm</name>
    <dbReference type="NCBI Taxonomy" id="148309"/>
    <lineage>
        <taxon>Eukaryota</taxon>
        <taxon>Metazoa</taxon>
        <taxon>Ecdysozoa</taxon>
        <taxon>Nematoda</taxon>
        <taxon>Chromadorea</taxon>
        <taxon>Rhabditida</taxon>
        <taxon>Rhabditina</taxon>
        <taxon>Rhabditomorpha</taxon>
        <taxon>Strongyloidea</taxon>
        <taxon>Metastrongylidae</taxon>
        <taxon>Parelaphostrongylus</taxon>
    </lineage>
</organism>
<proteinExistence type="predicted"/>
<keyword evidence="1" id="KW-0732">Signal</keyword>
<accession>A0AAD5MS26</accession>
<evidence type="ECO:0000313" key="2">
    <source>
        <dbReference type="EMBL" id="KAJ1363735.1"/>
    </source>
</evidence>
<evidence type="ECO:0000313" key="3">
    <source>
        <dbReference type="Proteomes" id="UP001196413"/>
    </source>
</evidence>
<reference evidence="2" key="1">
    <citation type="submission" date="2021-06" db="EMBL/GenBank/DDBJ databases">
        <title>Parelaphostrongylus tenuis whole genome reference sequence.</title>
        <authorList>
            <person name="Garwood T.J."/>
            <person name="Larsen P.A."/>
            <person name="Fountain-Jones N.M."/>
            <person name="Garbe J.R."/>
            <person name="Macchietto M.G."/>
            <person name="Kania S.A."/>
            <person name="Gerhold R.W."/>
            <person name="Richards J.E."/>
            <person name="Wolf T.M."/>
        </authorList>
    </citation>
    <scope>NUCLEOTIDE SEQUENCE</scope>
    <source>
        <strain evidence="2">MNPRO001-30</strain>
        <tissue evidence="2">Meninges</tissue>
    </source>
</reference>
<comment type="caution">
    <text evidence="2">The sequence shown here is derived from an EMBL/GenBank/DDBJ whole genome shotgun (WGS) entry which is preliminary data.</text>
</comment>
<protein>
    <submittedName>
        <fullName evidence="2">Uncharacterized protein</fullName>
    </submittedName>
</protein>
<sequence>MNKVLWLSIRSLVLVGAGDSRQLLKIKKSEPMMGRSYTEKNEQQLGEKNCKVDSTTMNAS</sequence>
<keyword evidence="3" id="KW-1185">Reference proteome</keyword>